<keyword evidence="2" id="KW-0597">Phosphoprotein</keyword>
<dbReference type="Pfam" id="PF08240">
    <property type="entry name" value="ADH_N"/>
    <property type="match status" value="1"/>
</dbReference>
<dbReference type="SMART" id="SM00827">
    <property type="entry name" value="PKS_AT"/>
    <property type="match status" value="2"/>
</dbReference>
<dbReference type="InterPro" id="IPR020807">
    <property type="entry name" value="PKS_DH"/>
</dbReference>
<feature type="domain" description="PKS/mFAS DH" evidence="8">
    <location>
        <begin position="1409"/>
        <end position="1692"/>
    </location>
</feature>
<dbReference type="SUPFAM" id="SSF50129">
    <property type="entry name" value="GroES-like"/>
    <property type="match status" value="1"/>
</dbReference>
<dbReference type="SMART" id="SM00829">
    <property type="entry name" value="PKS_ER"/>
    <property type="match status" value="1"/>
</dbReference>
<dbReference type="InterPro" id="IPR018201">
    <property type="entry name" value="Ketoacyl_synth_AS"/>
</dbReference>
<dbReference type="EMBL" id="CP063845">
    <property type="protein sequence ID" value="UFP96144.1"/>
    <property type="molecule type" value="Genomic_DNA"/>
</dbReference>
<dbReference type="Pfam" id="PF00109">
    <property type="entry name" value="ketoacyl-synt"/>
    <property type="match status" value="1"/>
</dbReference>
<dbReference type="CDD" id="cd00833">
    <property type="entry name" value="PKS"/>
    <property type="match status" value="1"/>
</dbReference>
<accession>A0ABY3PR72</accession>
<protein>
    <submittedName>
        <fullName evidence="9">SDR family NAD(P)-dependent oxidoreductase</fullName>
    </submittedName>
</protein>
<name>A0ABY3PR72_9CYAN</name>
<dbReference type="SUPFAM" id="SSF52151">
    <property type="entry name" value="FabD/lysophospholipase-like"/>
    <property type="match status" value="2"/>
</dbReference>
<evidence type="ECO:0000256" key="3">
    <source>
        <dbReference type="ARBA" id="ARBA00022679"/>
    </source>
</evidence>
<dbReference type="Gene3D" id="1.10.1200.10">
    <property type="entry name" value="ACP-like"/>
    <property type="match status" value="2"/>
</dbReference>
<evidence type="ECO:0000313" key="10">
    <source>
        <dbReference type="Proteomes" id="UP001054846"/>
    </source>
</evidence>
<evidence type="ECO:0000256" key="1">
    <source>
        <dbReference type="ARBA" id="ARBA00022450"/>
    </source>
</evidence>
<dbReference type="SMART" id="SM00826">
    <property type="entry name" value="PKS_DH"/>
    <property type="match status" value="1"/>
</dbReference>
<dbReference type="SUPFAM" id="SSF55048">
    <property type="entry name" value="Probable ACP-binding domain of malonyl-CoA ACP transacylase"/>
    <property type="match status" value="2"/>
</dbReference>
<dbReference type="Pfam" id="PF00698">
    <property type="entry name" value="Acyl_transf_1"/>
    <property type="match status" value="2"/>
</dbReference>
<keyword evidence="3" id="KW-0808">Transferase</keyword>
<dbReference type="InterPro" id="IPR042104">
    <property type="entry name" value="PKS_dehydratase_sf"/>
</dbReference>
<gene>
    <name evidence="9" type="ORF">ISF26_08040</name>
</gene>
<dbReference type="RefSeq" id="WP_230843389.1">
    <property type="nucleotide sequence ID" value="NZ_CP063845.1"/>
</dbReference>
<evidence type="ECO:0000256" key="5">
    <source>
        <dbReference type="PROSITE-ProRule" id="PRU01363"/>
    </source>
</evidence>
<dbReference type="InterPro" id="IPR016036">
    <property type="entry name" value="Malonyl_transacylase_ACP-bd"/>
</dbReference>
<feature type="region of interest" description="C-terminal hotdog fold" evidence="5">
    <location>
        <begin position="1551"/>
        <end position="1692"/>
    </location>
</feature>
<dbReference type="InterPro" id="IPR013154">
    <property type="entry name" value="ADH-like_N"/>
</dbReference>
<feature type="domain" description="Carrier" evidence="6">
    <location>
        <begin position="2546"/>
        <end position="2623"/>
    </location>
</feature>
<dbReference type="SUPFAM" id="SSF53901">
    <property type="entry name" value="Thiolase-like"/>
    <property type="match status" value="1"/>
</dbReference>
<dbReference type="CDD" id="cd08955">
    <property type="entry name" value="KR_2_FAS_SDR_x"/>
    <property type="match status" value="1"/>
</dbReference>
<keyword evidence="10" id="KW-1185">Reference proteome</keyword>
<dbReference type="PROSITE" id="PS00606">
    <property type="entry name" value="KS3_1"/>
    <property type="match status" value="1"/>
</dbReference>
<dbReference type="InterPro" id="IPR009081">
    <property type="entry name" value="PP-bd_ACP"/>
</dbReference>
<dbReference type="Pfam" id="PF00550">
    <property type="entry name" value="PP-binding"/>
    <property type="match status" value="2"/>
</dbReference>
<dbReference type="Pfam" id="PF08659">
    <property type="entry name" value="KR"/>
    <property type="match status" value="1"/>
</dbReference>
<proteinExistence type="predicted"/>
<dbReference type="PANTHER" id="PTHR43775:SF37">
    <property type="entry name" value="SI:DKEY-61P9.11"/>
    <property type="match status" value="1"/>
</dbReference>
<dbReference type="InterPro" id="IPR020806">
    <property type="entry name" value="PKS_PP-bd"/>
</dbReference>
<dbReference type="InterPro" id="IPR050091">
    <property type="entry name" value="PKS_NRPS_Biosynth_Enz"/>
</dbReference>
<dbReference type="Gene3D" id="3.90.180.10">
    <property type="entry name" value="Medium-chain alcohol dehydrogenases, catalytic domain"/>
    <property type="match status" value="1"/>
</dbReference>
<feature type="region of interest" description="N-terminal hotdog fold" evidence="5">
    <location>
        <begin position="1409"/>
        <end position="1538"/>
    </location>
</feature>
<dbReference type="Pfam" id="PF13602">
    <property type="entry name" value="ADH_zinc_N_2"/>
    <property type="match status" value="1"/>
</dbReference>
<dbReference type="InterPro" id="IPR049551">
    <property type="entry name" value="PKS_DH_C"/>
</dbReference>
<dbReference type="InterPro" id="IPR057326">
    <property type="entry name" value="KR_dom"/>
</dbReference>
<dbReference type="SUPFAM" id="SSF47336">
    <property type="entry name" value="ACP-like"/>
    <property type="match status" value="2"/>
</dbReference>
<dbReference type="PANTHER" id="PTHR43775">
    <property type="entry name" value="FATTY ACID SYNTHASE"/>
    <property type="match status" value="1"/>
</dbReference>
<evidence type="ECO:0000259" key="8">
    <source>
        <dbReference type="PROSITE" id="PS52019"/>
    </source>
</evidence>
<dbReference type="SUPFAM" id="SSF51735">
    <property type="entry name" value="NAD(P)-binding Rossmann-fold domains"/>
    <property type="match status" value="3"/>
</dbReference>
<dbReference type="InterPro" id="IPR014043">
    <property type="entry name" value="Acyl_transferase_dom"/>
</dbReference>
<dbReference type="InterPro" id="IPR011032">
    <property type="entry name" value="GroES-like_sf"/>
</dbReference>
<dbReference type="InterPro" id="IPR049900">
    <property type="entry name" value="PKS_mFAS_DH"/>
</dbReference>
<evidence type="ECO:0000259" key="7">
    <source>
        <dbReference type="PROSITE" id="PS52004"/>
    </source>
</evidence>
<dbReference type="Gene3D" id="3.40.47.10">
    <property type="match status" value="1"/>
</dbReference>
<dbReference type="InterPro" id="IPR036291">
    <property type="entry name" value="NAD(P)-bd_dom_sf"/>
</dbReference>
<dbReference type="PROSITE" id="PS52019">
    <property type="entry name" value="PKS_MFAS_DH"/>
    <property type="match status" value="1"/>
</dbReference>
<feature type="domain" description="Ketosynthase family 3 (KS3)" evidence="7">
    <location>
        <begin position="101"/>
        <end position="525"/>
    </location>
</feature>
<dbReference type="Pfam" id="PF22621">
    <property type="entry name" value="CurL-like_PKS_C"/>
    <property type="match status" value="1"/>
</dbReference>
<dbReference type="InterPro" id="IPR001227">
    <property type="entry name" value="Ac_transferase_dom_sf"/>
</dbReference>
<dbReference type="InterPro" id="IPR006162">
    <property type="entry name" value="Ppantetheine_attach_site"/>
</dbReference>
<keyword evidence="4" id="KW-0511">Multifunctional enzyme</keyword>
<dbReference type="Gene3D" id="3.40.50.720">
    <property type="entry name" value="NAD(P)-binding Rossmann-like Domain"/>
    <property type="match status" value="3"/>
</dbReference>
<dbReference type="Pfam" id="PF02801">
    <property type="entry name" value="Ketoacyl-synt_C"/>
    <property type="match status" value="1"/>
</dbReference>
<dbReference type="PROSITE" id="PS00012">
    <property type="entry name" value="PHOSPHOPANTETHEINE"/>
    <property type="match status" value="2"/>
</dbReference>
<dbReference type="InterPro" id="IPR032821">
    <property type="entry name" value="PKS_assoc"/>
</dbReference>
<dbReference type="SMART" id="SM00822">
    <property type="entry name" value="PKS_KR"/>
    <property type="match status" value="1"/>
</dbReference>
<dbReference type="SMART" id="SM00823">
    <property type="entry name" value="PKS_PP"/>
    <property type="match status" value="2"/>
</dbReference>
<dbReference type="Pfam" id="PF16197">
    <property type="entry name" value="KAsynt_C_assoc"/>
    <property type="match status" value="1"/>
</dbReference>
<dbReference type="Gene3D" id="3.40.366.10">
    <property type="entry name" value="Malonyl-Coenzyme A Acyl Carrier Protein, domain 2"/>
    <property type="match status" value="2"/>
</dbReference>
<sequence>MNTPAIQSPTVEAIQSWLLGRLAVKLGLDAGGLNRHERFNHYGLDSVRAMELTGELSTALARPLSPTLVWDYPTVAAVAAHLAGAQAPSTPRPVPVERPEHEPIAIVGLACRFPGAPNADAFWRLLCEGKDAIREVPTERWEIGAFFSDDPAAPGKMSTRWGGFLDQVDRFDPQFFGISGREAIQMDPQQRLSLELSWAALADAGLPVEQLRGSKTGVFWGAMWHDYARLGGGGTRHIAQHTAIGQDSSIIAARVSYTFGLQGPSLVVNTACSSSLVAIHLACQSLRDGESTLAIAGGVNLMIAPASTVAMSKFGAMAPDGRSKAFDARANGYVRGEGVGAVVLKPLSAALAAGDPIYCLIRGSAVNNDGFSNGLSAPNPQAQEAVLQEAYARAGVPAEAVHYVEAHGTGTLLGDPIEAGALGAVLGTERPADRPLLIGSVKTNIGHLESAAGIAGLIKVALSIKHRLLPPSLHFEQPNPHIRFNALGLAVQRSLTDWPAADETALAGVSAFGFGGTNCHVVLQELRQDRAQLLPLAADSPDALNTLVQCFQALATEPSQSLNALCGSASRACSGGRYRLGAVVRTRGELLALLEHSARGEAIPGLHSGRRPASGPPPVVFVFAGQGSQWSGMGRGLLHHPAFRTALERCDQAMQPHLGWSVIKALKTGDPAHLECVEVAQPLLFALAVSLAALWRSWGVEPGAVVGHSMGEVAAAHVAGALSLQDAALLICRRSQLLAAATGGAMAVVELNWEEARCLLAGREDRLWLAASNSPRSSVLSGEPDAVEAVLSELRERSIFCQRVKVGVASHCPLVDGPAAQLFAELSSIQPQTPTVPLYSSVTGTAEPERLLDAAYWSANLREPVRFWPVLEQLRSEGHTVFLELSAHPVLLPAVAEGLGTAVTLISSLRRGVDEQAAMLGSLASLYVLGLPVRWDTLHPDGGPTPLALGTPVVERPEESPALLFPLSAHTPQALQELARTSAGLIAERKLSLADLCYTASLRRSEHEHRLGAVVRTRGELLALLEHSARGEAIPGLHSGRRPASGPPPVVFVFAGQGSQWSGMGRGLLHHPAFRTALERCDQAMQPHLGWSVIKALKTGDPAHLECVEVAQPLLFALAVSLAALWRSWGVEPGAVVGHSMGEVAAAHVAGALSLQDAALLICRRSQLLAAATGGAMAVVELNWEEARCLLAGREDRLWLAASNSPRSSVLSGEPDAVEAVLSELRERSIFCQRVKVGVASHCPLVDGPAAQLFAELSSIQPQTPTVPLYSSVTGTAEPERLLDAAYWSANLREPVRFWPVLEQLRSEGHTVFLELSAHPVLLPAVAEGLGTAVTLISSLRRGVDEQAAMLGSLASLYVLGLPVRWDTLHPDGGHCLPFPDYPWQRESFWLETAPDTADARLRPPEVGHPLLGEPLELAAPAGARLWSFELGIDKLPYLADHRVLQRVVLPGAAYVEMALAAAADLFGCTPAAENIEILEPLFLDETGKAASLQLLVTPDSGSATFQISSRPFATGTAEAAPWKLHARGTLLRSDPTTQAVAIPGIQERCIQGTTGLEHYRAMQERGLDYGPAFQRVEQLWRGETEVFARLQQTGLVTPAYHLHPALLDACFQLAVAALPVGGPCVPIGLGRVRCYGPAQAGCWGHIRLRPNHPGAATAEWLADVRLLDTQGRPLVEIDALRLRALEAGGATTGSIEDWLYEIDWQEQPRLPSQAAAAGDWLILADRGGVGAKLAQFLEAKGESCTLVFALPAGEPDQPRIDPASPEAFRQLLSTAVRTPRGIIHLWSLDAAPSAETTITSLAAAQQLGCVGVVHLVQAIAGADWPEPPRLWLVSRGTQAVGTTPPAIAFAQAPLWGLGSVLCLEHPELHPTRIDLDPSVAATDSLCAEIWHADKENTIALRGEQRYVARLVTGCAVGAAAPRPRSPEPAASSRAYRLEVGTPGSLDSLGVRPCTRRSPGPGEVEIAVRAGGLNFMDVMKAMGIYPGQAEGDFTLGTECAGTITACAEDVTGLKVGDAVVAIAPASLGSFVYTAAALVAPMPAQLSFAQAAAIPAVYLTAYYSLHHLGRLAAGERVLIHAATGGVGLAAVQLAQRVGAEVYATAGSPEKRSLLQTLGVRHVMDSRSLSFAQEVMHRSGGHGVDLVLNSLAGEFITHSLDVLAPYGRFLEIGKRDIYEDRALGLKPFRKNLSYFAVDLACMFVERPQLVGTLLREVMALFAEGTLQPPPVREYPLTEAADAFRFMAQAKHVGKLVLSIPERPPAFAAAAAAGPTVRPDSTYWIAGGLGGLGLRVAGWLIERGARHLVLLGRRPPDATAQAALARWQRSGVRVTAERVDIADSAQVQALLARHDAPPLRGIVHAAGLLDDSLLLQLDREQLEAVLAPKVAGAWNLHALTLDQPLDFFVLFSSAAALLGSPGQGNYAAANAFLDALAWHRRGQGLPATSLNWGPWATVGLAAARSDRGERLGLRGLGSFSPDQGLAAFGRLFAQAPAQAGVMDFNVRQWCQYYPRMSHSPLLARLLDCGSLQPQAALLPQQLQTAAPAERRILLEAHLRTEIAQILGLVPARIESLTPLNSLGVDSLMALELRNRLETSLELTLSATLLWSYPTITALVLHLGVKLGLPLEETAPPPGATGEDLELADLLAAIAAFSAETPLETCLEPTKLS</sequence>
<organism evidence="9 10">
    <name type="scientific">Gloeobacter morelensis MG652769</name>
    <dbReference type="NCBI Taxonomy" id="2781736"/>
    <lineage>
        <taxon>Bacteria</taxon>
        <taxon>Bacillati</taxon>
        <taxon>Cyanobacteriota</taxon>
        <taxon>Cyanophyceae</taxon>
        <taxon>Gloeobacterales</taxon>
        <taxon>Gloeobacteraceae</taxon>
        <taxon>Gloeobacter</taxon>
        <taxon>Gloeobacter morelensis</taxon>
    </lineage>
</organism>
<dbReference type="SMART" id="SM00825">
    <property type="entry name" value="PKS_KS"/>
    <property type="match status" value="1"/>
</dbReference>
<dbReference type="CDD" id="cd05195">
    <property type="entry name" value="enoyl_red"/>
    <property type="match status" value="1"/>
</dbReference>
<dbReference type="InterPro" id="IPR013968">
    <property type="entry name" value="PKS_KR"/>
</dbReference>
<dbReference type="SMART" id="SM01294">
    <property type="entry name" value="PKS_PP_betabranch"/>
    <property type="match status" value="2"/>
</dbReference>
<feature type="domain" description="Carrier" evidence="6">
    <location>
        <begin position="5"/>
        <end position="86"/>
    </location>
</feature>
<evidence type="ECO:0000259" key="6">
    <source>
        <dbReference type="PROSITE" id="PS50075"/>
    </source>
</evidence>
<dbReference type="InterPro" id="IPR020841">
    <property type="entry name" value="PKS_Beta-ketoAc_synthase_dom"/>
</dbReference>
<evidence type="ECO:0000256" key="2">
    <source>
        <dbReference type="ARBA" id="ARBA00022553"/>
    </source>
</evidence>
<evidence type="ECO:0000256" key="4">
    <source>
        <dbReference type="ARBA" id="ARBA00023268"/>
    </source>
</evidence>
<dbReference type="Pfam" id="PF21089">
    <property type="entry name" value="PKS_DH_N"/>
    <property type="match status" value="1"/>
</dbReference>
<dbReference type="InterPro" id="IPR016039">
    <property type="entry name" value="Thiolase-like"/>
</dbReference>
<dbReference type="InterPro" id="IPR036736">
    <property type="entry name" value="ACP-like_sf"/>
</dbReference>
<feature type="active site" description="Proton acceptor; for dehydratase activity" evidence="5">
    <location>
        <position position="1442"/>
    </location>
</feature>
<reference evidence="9 10" key="1">
    <citation type="journal article" date="2021" name="Genome Biol. Evol.">
        <title>Complete Genome Sequencing of a Novel Gloeobacter Species from a Waterfall Cave in Mexico.</title>
        <authorList>
            <person name="Saw J.H."/>
            <person name="Cardona T."/>
            <person name="Montejano G."/>
        </authorList>
    </citation>
    <scope>NUCLEOTIDE SEQUENCE [LARGE SCALE GENOMIC DNA]</scope>
    <source>
        <strain evidence="9">MG652769</strain>
    </source>
</reference>
<dbReference type="PROSITE" id="PS52004">
    <property type="entry name" value="KS3_2"/>
    <property type="match status" value="1"/>
</dbReference>
<dbReference type="Pfam" id="PF14765">
    <property type="entry name" value="PS-DH"/>
    <property type="match status" value="1"/>
</dbReference>
<dbReference type="InterPro" id="IPR020843">
    <property type="entry name" value="ER"/>
</dbReference>
<dbReference type="InterPro" id="IPR014030">
    <property type="entry name" value="Ketoacyl_synth_N"/>
</dbReference>
<feature type="active site" description="Proton donor; for dehydratase activity" evidence="5">
    <location>
        <position position="1609"/>
    </location>
</feature>
<keyword evidence="1" id="KW-0596">Phosphopantetheine</keyword>
<dbReference type="PROSITE" id="PS50075">
    <property type="entry name" value="CARRIER"/>
    <property type="match status" value="2"/>
</dbReference>
<evidence type="ECO:0000313" key="9">
    <source>
        <dbReference type="EMBL" id="UFP96144.1"/>
    </source>
</evidence>
<dbReference type="Proteomes" id="UP001054846">
    <property type="component" value="Chromosome"/>
</dbReference>
<dbReference type="Gene3D" id="3.30.70.3290">
    <property type="match status" value="2"/>
</dbReference>
<dbReference type="InterPro" id="IPR049552">
    <property type="entry name" value="PKS_DH_N"/>
</dbReference>
<dbReference type="InterPro" id="IPR014031">
    <property type="entry name" value="Ketoacyl_synth_C"/>
</dbReference>
<dbReference type="InterPro" id="IPR016035">
    <property type="entry name" value="Acyl_Trfase/lysoPLipase"/>
</dbReference>
<dbReference type="Gene3D" id="3.10.129.110">
    <property type="entry name" value="Polyketide synthase dehydratase"/>
    <property type="match status" value="1"/>
</dbReference>